<accession>A0A2T1HLT6</accession>
<protein>
    <recommendedName>
        <fullName evidence="1">Glycosyl transferase family 1 domain-containing protein</fullName>
    </recommendedName>
</protein>
<comment type="caution">
    <text evidence="2">The sequence shown here is derived from an EMBL/GenBank/DDBJ whole genome shotgun (WGS) entry which is preliminary data.</text>
</comment>
<dbReference type="Proteomes" id="UP000239772">
    <property type="component" value="Unassembled WGS sequence"/>
</dbReference>
<dbReference type="GO" id="GO:0016757">
    <property type="term" value="F:glycosyltransferase activity"/>
    <property type="evidence" value="ECO:0007669"/>
    <property type="project" value="InterPro"/>
</dbReference>
<dbReference type="EMBL" id="PVZS01000046">
    <property type="protein sequence ID" value="PSC02615.1"/>
    <property type="molecule type" value="Genomic_DNA"/>
</dbReference>
<dbReference type="InterPro" id="IPR001296">
    <property type="entry name" value="Glyco_trans_1"/>
</dbReference>
<evidence type="ECO:0000313" key="2">
    <source>
        <dbReference type="EMBL" id="PSC02615.1"/>
    </source>
</evidence>
<feature type="domain" description="Glycosyl transferase family 1" evidence="1">
    <location>
        <begin position="180"/>
        <end position="317"/>
    </location>
</feature>
<dbReference type="PANTHER" id="PTHR46401">
    <property type="entry name" value="GLYCOSYLTRANSFERASE WBBK-RELATED"/>
    <property type="match status" value="1"/>
</dbReference>
<dbReference type="SUPFAM" id="SSF53756">
    <property type="entry name" value="UDP-Glycosyltransferase/glycogen phosphorylase"/>
    <property type="match status" value="1"/>
</dbReference>
<dbReference type="CDD" id="cd03809">
    <property type="entry name" value="GT4_MtfB-like"/>
    <property type="match status" value="1"/>
</dbReference>
<dbReference type="Gene3D" id="3.40.50.2000">
    <property type="entry name" value="Glycogen Phosphorylase B"/>
    <property type="match status" value="1"/>
</dbReference>
<reference evidence="3" key="1">
    <citation type="submission" date="2018-03" db="EMBL/GenBank/DDBJ databases">
        <authorList>
            <person name="Sun L."/>
            <person name="Liu H."/>
            <person name="Chen W."/>
            <person name="Huang K."/>
            <person name="Liu W."/>
            <person name="Gao X."/>
        </authorList>
    </citation>
    <scope>NUCLEOTIDE SEQUENCE [LARGE SCALE GENOMIC DNA]</scope>
    <source>
        <strain evidence="3">SH9</strain>
    </source>
</reference>
<gene>
    <name evidence="2" type="ORF">SLNSH_23205</name>
</gene>
<name>A0A2T1HLT6_9HYPH</name>
<evidence type="ECO:0000313" key="3">
    <source>
        <dbReference type="Proteomes" id="UP000239772"/>
    </source>
</evidence>
<dbReference type="PANTHER" id="PTHR46401:SF9">
    <property type="entry name" value="MANNOSYLTRANSFERASE A"/>
    <property type="match status" value="1"/>
</dbReference>
<proteinExistence type="predicted"/>
<keyword evidence="3" id="KW-1185">Reference proteome</keyword>
<sequence>MRAWIADAPAGLRVEPVRADADGFALARAWTARQLGLPRTPAPDAPALPRAGDTYFMPDLDHAGVVAKRDLYRAMRRDGVRVAFMVHDLLPVTRPEFFPPHAARSHAEWLAVVAEADIAACPTQAVAEDLKAWVRAHGPERAESLHIVASHHGADLRAAPAARGLDRESLRLLARLSGARAFLMVGTVEPRKGHADAVDAFERLWAAGGSEILVIAGRPGWMVESLVARLRGHPERNRRLFYVETATDDLVDQLYVTCGCLIMASHAEGFGLPLVEAAARGCSVIARDIPVFREVAGERACYFEGGGDALAQAVDRWRRLDRRGEAPRPRRSGILTWAQSARNLGRLLTEER</sequence>
<organism evidence="2 3">
    <name type="scientific">Alsobacter soli</name>
    <dbReference type="NCBI Taxonomy" id="2109933"/>
    <lineage>
        <taxon>Bacteria</taxon>
        <taxon>Pseudomonadati</taxon>
        <taxon>Pseudomonadota</taxon>
        <taxon>Alphaproteobacteria</taxon>
        <taxon>Hyphomicrobiales</taxon>
        <taxon>Alsobacteraceae</taxon>
        <taxon>Alsobacter</taxon>
    </lineage>
</organism>
<dbReference type="Pfam" id="PF00534">
    <property type="entry name" value="Glycos_transf_1"/>
    <property type="match status" value="1"/>
</dbReference>
<evidence type="ECO:0000259" key="1">
    <source>
        <dbReference type="Pfam" id="PF00534"/>
    </source>
</evidence>
<dbReference type="AlphaFoldDB" id="A0A2T1HLT6"/>